<feature type="site" description="Raises pKa of active site His" evidence="6">
    <location>
        <position position="265"/>
    </location>
</feature>
<dbReference type="PROSITE" id="PS00373">
    <property type="entry name" value="GART"/>
    <property type="match status" value="1"/>
</dbReference>
<dbReference type="EC" id="2.1.2.2" evidence="6"/>
<feature type="active site" description="Proton donor" evidence="6">
    <location>
        <position position="229"/>
    </location>
</feature>
<dbReference type="EMBL" id="AP021906">
    <property type="protein sequence ID" value="BBP87599.1"/>
    <property type="molecule type" value="Genomic_DNA"/>
</dbReference>
<feature type="binding site" evidence="6">
    <location>
        <begin position="210"/>
        <end position="213"/>
    </location>
    <ligand>
        <name>(6R)-10-formyltetrahydrofolate</name>
        <dbReference type="ChEBI" id="CHEBI:195366"/>
    </ligand>
</feature>
<evidence type="ECO:0000313" key="9">
    <source>
        <dbReference type="EMBL" id="BBP87599.1"/>
    </source>
</evidence>
<keyword evidence="2 6" id="KW-0808">Transferase</keyword>
<feature type="binding site" evidence="6">
    <location>
        <position position="227"/>
    </location>
    <ligand>
        <name>(6R)-10-formyltetrahydrofolate</name>
        <dbReference type="ChEBI" id="CHEBI:195366"/>
    </ligand>
</feature>
<dbReference type="Pfam" id="PF00551">
    <property type="entry name" value="Formyl_trans_N"/>
    <property type="match status" value="1"/>
</dbReference>
<dbReference type="GO" id="GO:0004644">
    <property type="term" value="F:phosphoribosylglycinamide formyltransferase activity"/>
    <property type="evidence" value="ECO:0007669"/>
    <property type="project" value="UniProtKB-UniRule"/>
</dbReference>
<dbReference type="Gene3D" id="3.40.50.170">
    <property type="entry name" value="Formyl transferase, N-terminal domain"/>
    <property type="match status" value="1"/>
</dbReference>
<dbReference type="AlphaFoldDB" id="A0A5S9M6Q1"/>
<evidence type="ECO:0000256" key="1">
    <source>
        <dbReference type="ARBA" id="ARBA00005054"/>
    </source>
</evidence>
<dbReference type="GO" id="GO:0006189">
    <property type="term" value="P:'de novo' IMP biosynthetic process"/>
    <property type="evidence" value="ECO:0007669"/>
    <property type="project" value="UniProtKB-UniRule"/>
</dbReference>
<gene>
    <name evidence="6" type="primary">purN</name>
    <name evidence="9" type="ORF">BsIDN1_12170</name>
</gene>
<dbReference type="FunFam" id="3.40.50.170:FF:000007">
    <property type="entry name" value="Phosphoribosylglycinamide formyltransferase"/>
    <property type="match status" value="1"/>
</dbReference>
<dbReference type="CDD" id="cd08645">
    <property type="entry name" value="FMT_core_GART"/>
    <property type="match status" value="1"/>
</dbReference>
<dbReference type="GO" id="GO:0005829">
    <property type="term" value="C:cytosol"/>
    <property type="evidence" value="ECO:0007669"/>
    <property type="project" value="TreeGrafter"/>
</dbReference>
<organism evidence="9 10">
    <name type="scientific">Bacillus safensis</name>
    <dbReference type="NCBI Taxonomy" id="561879"/>
    <lineage>
        <taxon>Bacteria</taxon>
        <taxon>Bacillati</taxon>
        <taxon>Bacillota</taxon>
        <taxon>Bacilli</taxon>
        <taxon>Bacillales</taxon>
        <taxon>Bacillaceae</taxon>
        <taxon>Bacillus</taxon>
    </lineage>
</organism>
<comment type="similarity">
    <text evidence="4 6">Belongs to the GART family.</text>
</comment>
<dbReference type="HAMAP" id="MF_01930">
    <property type="entry name" value="PurN"/>
    <property type="match status" value="1"/>
</dbReference>
<protein>
    <recommendedName>
        <fullName evidence="6">Phosphoribosylglycinamide formyltransferase</fullName>
        <ecNumber evidence="6">2.1.2.2</ecNumber>
    </recommendedName>
    <alternativeName>
        <fullName evidence="6">5'-phosphoribosylglycinamide transformylase</fullName>
    </alternativeName>
    <alternativeName>
        <fullName evidence="6">GAR transformylase</fullName>
        <shortName evidence="6">GART</shortName>
    </alternativeName>
</protein>
<comment type="catalytic activity">
    <reaction evidence="5 6">
        <text>N(1)-(5-phospho-beta-D-ribosyl)glycinamide + (6R)-10-formyltetrahydrofolate = N(2)-formyl-N(1)-(5-phospho-beta-D-ribosyl)glycinamide + (6S)-5,6,7,8-tetrahydrofolate + H(+)</text>
        <dbReference type="Rhea" id="RHEA:15053"/>
        <dbReference type="ChEBI" id="CHEBI:15378"/>
        <dbReference type="ChEBI" id="CHEBI:57453"/>
        <dbReference type="ChEBI" id="CHEBI:143788"/>
        <dbReference type="ChEBI" id="CHEBI:147286"/>
        <dbReference type="ChEBI" id="CHEBI:195366"/>
        <dbReference type="EC" id="2.1.2.2"/>
    </reaction>
</comment>
<feature type="binding site" evidence="6">
    <location>
        <begin position="131"/>
        <end position="133"/>
    </location>
    <ligand>
        <name>N(1)-(5-phospho-beta-D-ribosyl)glycinamide</name>
        <dbReference type="ChEBI" id="CHEBI:143788"/>
    </ligand>
</feature>
<evidence type="ECO:0000256" key="2">
    <source>
        <dbReference type="ARBA" id="ARBA00022679"/>
    </source>
</evidence>
<dbReference type="InterPro" id="IPR004607">
    <property type="entry name" value="GART"/>
</dbReference>
<name>A0A5S9M6Q1_BACIA</name>
<evidence type="ECO:0000313" key="10">
    <source>
        <dbReference type="Proteomes" id="UP000464658"/>
    </source>
</evidence>
<keyword evidence="3 6" id="KW-0658">Purine biosynthesis</keyword>
<dbReference type="PANTHER" id="PTHR43369:SF2">
    <property type="entry name" value="PHOSPHORIBOSYLGLYCINAMIDE FORMYLTRANSFERASE"/>
    <property type="match status" value="1"/>
</dbReference>
<proteinExistence type="inferred from homology"/>
<feature type="domain" description="PurM-like C-terminal" evidence="8">
    <location>
        <begin position="7"/>
        <end position="111"/>
    </location>
</feature>
<evidence type="ECO:0000259" key="8">
    <source>
        <dbReference type="Pfam" id="PF02769"/>
    </source>
</evidence>
<dbReference type="Pfam" id="PF02769">
    <property type="entry name" value="AIRS_C"/>
    <property type="match status" value="1"/>
</dbReference>
<comment type="function">
    <text evidence="6">Catalyzes the transfer of a formyl group from 10-formyltetrahydrofolate to 5-phospho-ribosyl-glycinamide (GAR), producing 5-phospho-ribosyl-N-formylglycinamide (FGAR) and tetrahydrofolate.</text>
</comment>
<dbReference type="PANTHER" id="PTHR43369">
    <property type="entry name" value="PHOSPHORIBOSYLGLYCINAMIDE FORMYLTRANSFERASE"/>
    <property type="match status" value="1"/>
</dbReference>
<evidence type="ECO:0000256" key="6">
    <source>
        <dbReference type="HAMAP-Rule" id="MF_01930"/>
    </source>
</evidence>
<dbReference type="InterPro" id="IPR010918">
    <property type="entry name" value="PurM-like_C_dom"/>
</dbReference>
<dbReference type="UniPathway" id="UPA00074">
    <property type="reaction ID" value="UER00126"/>
</dbReference>
<dbReference type="SUPFAM" id="SSF56042">
    <property type="entry name" value="PurM C-terminal domain-like"/>
    <property type="match status" value="1"/>
</dbReference>
<dbReference type="InterPro" id="IPR036676">
    <property type="entry name" value="PurM-like_C_sf"/>
</dbReference>
<evidence type="ECO:0000256" key="5">
    <source>
        <dbReference type="ARBA" id="ARBA00047664"/>
    </source>
</evidence>
<accession>A0A5S9M6Q1</accession>
<dbReference type="InterPro" id="IPR036477">
    <property type="entry name" value="Formyl_transf_N_sf"/>
</dbReference>
<reference evidence="9 10" key="1">
    <citation type="submission" date="2019-12" db="EMBL/GenBank/DDBJ databases">
        <title>Full genome sequence of a Bacillus safensis strain isolated from commercially available natto in Indonesia.</title>
        <authorList>
            <person name="Yoshida M."/>
            <person name="Uomi M."/>
            <person name="Waturangi D."/>
            <person name="Ekaputri J.J."/>
            <person name="Setiamarga D.H.E."/>
        </authorList>
    </citation>
    <scope>NUCLEOTIDE SEQUENCE [LARGE SCALE GENOMIC DNA]</scope>
    <source>
        <strain evidence="9 10">IDN1</strain>
    </source>
</reference>
<comment type="pathway">
    <text evidence="1 6">Purine metabolism; IMP biosynthesis via de novo pathway; N(2)-formyl-N(1)-(5-phospho-D-ribosyl)glycinamide from N(1)-(5-phospho-D-ribosyl)glycinamide (10-formyl THF route): step 1/1.</text>
</comment>
<evidence type="ECO:0000256" key="4">
    <source>
        <dbReference type="ARBA" id="ARBA00038440"/>
    </source>
</evidence>
<feature type="domain" description="Formyl transferase N-terminal" evidence="7">
    <location>
        <begin position="121"/>
        <end position="302"/>
    </location>
</feature>
<dbReference type="Gene3D" id="3.90.650.10">
    <property type="entry name" value="PurM-like C-terminal domain"/>
    <property type="match status" value="1"/>
</dbReference>
<dbReference type="InterPro" id="IPR001555">
    <property type="entry name" value="GART_AS"/>
</dbReference>
<dbReference type="NCBIfam" id="TIGR00639">
    <property type="entry name" value="PurN"/>
    <property type="match status" value="1"/>
</dbReference>
<evidence type="ECO:0000259" key="7">
    <source>
        <dbReference type="Pfam" id="PF00551"/>
    </source>
</evidence>
<dbReference type="SUPFAM" id="SSF53328">
    <property type="entry name" value="Formyltransferase"/>
    <property type="match status" value="1"/>
</dbReference>
<dbReference type="Proteomes" id="UP000464658">
    <property type="component" value="Chromosome"/>
</dbReference>
<sequence>MKPVLKQVKAGKIDGMAHVTGGGFIENLPRMLPEGLGVEIDNGSWPVPPIFSFIQKKGQLKAEEMFNVFNMGIGFVLAVKKEDDLVEVIRGLEEDGEKAFLIGRVQKRRRCHIRRWKPLMKKFAIFASGSGTNFQAIGLDSKKKEQWQAEAAIVICDKPGAKVLERAEKEGIPSFAFTPKAFPNKAAFEQTIIEQLRLHEVEWIFLAGYMRLIGPTLLEAFRGKIVNIHPSLLPAFPGLDAIGQAYQAGVKVAGITVHFVDEGMDTGPIIDQAAIYIEQGEELESIEKRMHELEHTLYPKVIKSLFRIILMR</sequence>
<feature type="binding site" evidence="6">
    <location>
        <position position="185"/>
    </location>
    <ligand>
        <name>(6R)-10-formyltetrahydrofolate</name>
        <dbReference type="ChEBI" id="CHEBI:195366"/>
    </ligand>
</feature>
<dbReference type="InterPro" id="IPR002376">
    <property type="entry name" value="Formyl_transf_N"/>
</dbReference>
<evidence type="ECO:0000256" key="3">
    <source>
        <dbReference type="ARBA" id="ARBA00022755"/>
    </source>
</evidence>